<protein>
    <submittedName>
        <fullName evidence="3">HXXXD-type acyl-transferase family protein</fullName>
    </submittedName>
</protein>
<keyword evidence="2" id="KW-0012">Acyltransferase</keyword>
<proteinExistence type="predicted"/>
<reference evidence="3" key="1">
    <citation type="submission" date="2022-08" db="EMBL/GenBank/DDBJ databases">
        <authorList>
            <person name="Marques A."/>
        </authorList>
    </citation>
    <scope>NUCLEOTIDE SEQUENCE</scope>
    <source>
        <strain evidence="3">RhyPub2mFocal</strain>
        <tissue evidence="3">Leaves</tissue>
    </source>
</reference>
<dbReference type="Gene3D" id="3.30.559.10">
    <property type="entry name" value="Chloramphenicol acetyltransferase-like domain"/>
    <property type="match status" value="2"/>
</dbReference>
<sequence length="467" mass="51777">MSSKSPDLRVIEATRVAPPQGTIAGHAALPLTFFDVLWVHLPYPFVERLFFYRYPHPTSQFVSSLLPSLKSSLSLTLEKFYPLSGNLRLIPETDDKFEICYIEGDSVSFTVAECNEKFEDFAGYHEREVSRFQNFIPQLLKSDELQPLFSVQVTVFPDAGIAIGITVHHAACDGTSSMQFMHEWAATCRSQTRTSSQGPLIDRNLISDPCNLYNIFHDGMLEIRKAMVAPASSVEPTLAPASSVKPTLAPASSLEPMLGTFTLSQEHIQKLKQLVLTDAKERNVSFHCSTIVVAIAYVVVGYFQAKRIDRSTRVSFGLAADYRSRLQPPLPIEYFGNCVGFVMADIYLSDLIRENGVALAAEAIGRDIKRLDDRLKGAENWIELFKSFFAKPSIGTAGSPKFKVYGVDFGWGRPEKVEIISAAKTGSMALAESRDVPGGVEIGLALPKSAMNYFKKYFENGLEQMPV</sequence>
<name>A0AAV8EXU4_9POAL</name>
<dbReference type="SUPFAM" id="SSF52777">
    <property type="entry name" value="CoA-dependent acyltransferases"/>
    <property type="match status" value="1"/>
</dbReference>
<dbReference type="PANTHER" id="PTHR31625">
    <property type="match status" value="1"/>
</dbReference>
<organism evidence="3 4">
    <name type="scientific">Rhynchospora pubera</name>
    <dbReference type="NCBI Taxonomy" id="906938"/>
    <lineage>
        <taxon>Eukaryota</taxon>
        <taxon>Viridiplantae</taxon>
        <taxon>Streptophyta</taxon>
        <taxon>Embryophyta</taxon>
        <taxon>Tracheophyta</taxon>
        <taxon>Spermatophyta</taxon>
        <taxon>Magnoliopsida</taxon>
        <taxon>Liliopsida</taxon>
        <taxon>Poales</taxon>
        <taxon>Cyperaceae</taxon>
        <taxon>Cyperoideae</taxon>
        <taxon>Rhynchosporeae</taxon>
        <taxon>Rhynchospora</taxon>
    </lineage>
</organism>
<dbReference type="EMBL" id="JAMFTS010000002">
    <property type="protein sequence ID" value="KAJ4785564.1"/>
    <property type="molecule type" value="Genomic_DNA"/>
</dbReference>
<dbReference type="InterPro" id="IPR023213">
    <property type="entry name" value="CAT-like_dom_sf"/>
</dbReference>
<dbReference type="Proteomes" id="UP001140206">
    <property type="component" value="Chromosome 2"/>
</dbReference>
<accession>A0AAV8EXU4</accession>
<dbReference type="InterPro" id="IPR051504">
    <property type="entry name" value="Plant_metabolite_acyltrans"/>
</dbReference>
<evidence type="ECO:0000256" key="2">
    <source>
        <dbReference type="ARBA" id="ARBA00023315"/>
    </source>
</evidence>
<comment type="caution">
    <text evidence="3">The sequence shown here is derived from an EMBL/GenBank/DDBJ whole genome shotgun (WGS) entry which is preliminary data.</text>
</comment>
<dbReference type="GO" id="GO:0016747">
    <property type="term" value="F:acyltransferase activity, transferring groups other than amino-acyl groups"/>
    <property type="evidence" value="ECO:0007669"/>
    <property type="project" value="UniProtKB-ARBA"/>
</dbReference>
<keyword evidence="1" id="KW-0808">Transferase</keyword>
<dbReference type="AlphaFoldDB" id="A0AAV8EXU4"/>
<evidence type="ECO:0000313" key="4">
    <source>
        <dbReference type="Proteomes" id="UP001140206"/>
    </source>
</evidence>
<gene>
    <name evidence="3" type="ORF">LUZ62_036810</name>
</gene>
<evidence type="ECO:0000313" key="3">
    <source>
        <dbReference type="EMBL" id="KAJ4785564.1"/>
    </source>
</evidence>
<evidence type="ECO:0000256" key="1">
    <source>
        <dbReference type="ARBA" id="ARBA00022679"/>
    </source>
</evidence>
<keyword evidence="4" id="KW-1185">Reference proteome</keyword>
<dbReference type="Pfam" id="PF02458">
    <property type="entry name" value="Transferase"/>
    <property type="match status" value="1"/>
</dbReference>